<dbReference type="PANTHER" id="PTHR30185">
    <property type="entry name" value="CRYPTIC BETA-GLUCOSIDE BGL OPERON ANTITERMINATOR"/>
    <property type="match status" value="1"/>
</dbReference>
<dbReference type="InterPro" id="IPR011608">
    <property type="entry name" value="PRD"/>
</dbReference>
<protein>
    <submittedName>
        <fullName evidence="6">Transcriptional antiterminator</fullName>
    </submittedName>
</protein>
<keyword evidence="1" id="KW-0677">Repeat</keyword>
<dbReference type="Gene3D" id="3.40.930.10">
    <property type="entry name" value="Mannitol-specific EII, Chain A"/>
    <property type="match status" value="1"/>
</dbReference>
<keyword evidence="2" id="KW-0805">Transcription regulation</keyword>
<dbReference type="STRING" id="36842.SAMN02194393_05030"/>
<evidence type="ECO:0000256" key="1">
    <source>
        <dbReference type="ARBA" id="ARBA00022737"/>
    </source>
</evidence>
<organism evidence="6 7">
    <name type="scientific">Maledivibacter halophilus</name>
    <dbReference type="NCBI Taxonomy" id="36842"/>
    <lineage>
        <taxon>Bacteria</taxon>
        <taxon>Bacillati</taxon>
        <taxon>Bacillota</taxon>
        <taxon>Clostridia</taxon>
        <taxon>Peptostreptococcales</taxon>
        <taxon>Caminicellaceae</taxon>
        <taxon>Maledivibacter</taxon>
    </lineage>
</organism>
<dbReference type="InterPro" id="IPR036634">
    <property type="entry name" value="PRD_sf"/>
</dbReference>
<dbReference type="SUPFAM" id="SSF63520">
    <property type="entry name" value="PTS-regulatory domain, PRD"/>
    <property type="match status" value="2"/>
</dbReference>
<evidence type="ECO:0000313" key="6">
    <source>
        <dbReference type="EMBL" id="SKC89407.1"/>
    </source>
</evidence>
<dbReference type="InterPro" id="IPR036388">
    <property type="entry name" value="WH-like_DNA-bd_sf"/>
</dbReference>
<feature type="domain" description="PRD" evidence="5">
    <location>
        <begin position="302"/>
        <end position="409"/>
    </location>
</feature>
<dbReference type="Pfam" id="PF00874">
    <property type="entry name" value="PRD"/>
    <property type="match status" value="2"/>
</dbReference>
<feature type="domain" description="PRD" evidence="5">
    <location>
        <begin position="194"/>
        <end position="299"/>
    </location>
</feature>
<dbReference type="GO" id="GO:0006355">
    <property type="term" value="P:regulation of DNA-templated transcription"/>
    <property type="evidence" value="ECO:0007669"/>
    <property type="project" value="InterPro"/>
</dbReference>
<dbReference type="PROSITE" id="PS51372">
    <property type="entry name" value="PRD_2"/>
    <property type="match status" value="2"/>
</dbReference>
<evidence type="ECO:0000256" key="4">
    <source>
        <dbReference type="ARBA" id="ARBA00023163"/>
    </source>
</evidence>
<gene>
    <name evidence="6" type="ORF">SAMN02194393_05030</name>
</gene>
<dbReference type="Gene3D" id="1.10.1790.10">
    <property type="entry name" value="PRD domain"/>
    <property type="match status" value="2"/>
</dbReference>
<dbReference type="Gene3D" id="1.10.10.10">
    <property type="entry name" value="Winged helix-like DNA-binding domain superfamily/Winged helix DNA-binding domain"/>
    <property type="match status" value="2"/>
</dbReference>
<dbReference type="Proteomes" id="UP000190285">
    <property type="component" value="Unassembled WGS sequence"/>
</dbReference>
<dbReference type="InterPro" id="IPR007737">
    <property type="entry name" value="Mga_HTH"/>
</dbReference>
<dbReference type="PANTHER" id="PTHR30185:SF13">
    <property type="entry name" value="LICABCH OPERON REGULATOR-RELATED"/>
    <property type="match status" value="1"/>
</dbReference>
<dbReference type="SUPFAM" id="SSF55804">
    <property type="entry name" value="Phoshotransferase/anion transport protein"/>
    <property type="match status" value="1"/>
</dbReference>
<keyword evidence="4" id="KW-0804">Transcription</keyword>
<evidence type="ECO:0000256" key="2">
    <source>
        <dbReference type="ARBA" id="ARBA00023015"/>
    </source>
</evidence>
<dbReference type="InterPro" id="IPR016152">
    <property type="entry name" value="PTrfase/Anion_transptr"/>
</dbReference>
<evidence type="ECO:0000256" key="3">
    <source>
        <dbReference type="ARBA" id="ARBA00023159"/>
    </source>
</evidence>
<evidence type="ECO:0000313" key="7">
    <source>
        <dbReference type="Proteomes" id="UP000190285"/>
    </source>
</evidence>
<dbReference type="EMBL" id="FUZT01000019">
    <property type="protein sequence ID" value="SKC89407.1"/>
    <property type="molecule type" value="Genomic_DNA"/>
</dbReference>
<proteinExistence type="predicted"/>
<dbReference type="RefSeq" id="WP_170917592.1">
    <property type="nucleotide sequence ID" value="NZ_FUZT01000019.1"/>
</dbReference>
<keyword evidence="7" id="KW-1185">Reference proteome</keyword>
<dbReference type="AlphaFoldDB" id="A0A1T5MMD7"/>
<dbReference type="InterPro" id="IPR050661">
    <property type="entry name" value="BglG_antiterminators"/>
</dbReference>
<accession>A0A1T5MMD7</accession>
<reference evidence="6 7" key="1">
    <citation type="submission" date="2017-02" db="EMBL/GenBank/DDBJ databases">
        <authorList>
            <person name="Peterson S.W."/>
        </authorList>
    </citation>
    <scope>NUCLEOTIDE SEQUENCE [LARGE SCALE GENOMIC DNA]</scope>
    <source>
        <strain evidence="6 7">M1</strain>
    </source>
</reference>
<keyword evidence="3" id="KW-0010">Activator</keyword>
<evidence type="ECO:0000259" key="5">
    <source>
        <dbReference type="PROSITE" id="PS51372"/>
    </source>
</evidence>
<name>A0A1T5MMD7_9FIRM</name>
<dbReference type="Pfam" id="PF05043">
    <property type="entry name" value="Mga"/>
    <property type="match status" value="1"/>
</dbReference>
<sequence>MDKYDLTRRQIIIINSLYKKGTLTSLELSLILNVSVRTIKYEIKGIRGKFRKELLEIVSSSRKGYRIIIRDKDFLNYLEELNSSNKIKFMDKLHKNNYERVFYILRKILTEDDYLKLEDLSKELYVSISTLDQDIKEVKRLLNKYELKIISKPYYGITVMGPELNKRLCISEYIFHNEMMFINQYMNRDMEDLELSVEKIQKIENTVREVSLKSNILISDFSIKNISIHIFIASIRNRKGHEIEVSKDVEQRISKKPLYRILTIYIKELEELLESKFSRKEIAYIYMNIDSKRIVSKEEEITNYIDVEIVLDEVFKEIYNNFDIDISRDKTLRKYLKLHIPQMIKRIRNNLIVRNPVIHENLRKYLYATKVTVSAVDVIENYYKVSIPLDEFGYLLFYFNMALFNLKKKKPFKIGFISSRGRAESIMYQNELRENFNFNETSIITFNTVKEAEEKSSEIDVLVSTSNIQSELFKHKVSIEEGAYIEKVQEYLRRRELYSLDIDKYFCKDYLITGIKGNSRKEILKQIYTKLIELKVAKRKELSKMPFVSHEIGNRVVNLQDLYKVCHKEVCLIVVLEKPILWEKSIVEVFFLIKTKKDGDKDLFILCDLFSKFASDKEKIKDLIDKKDYESFMKDILEY</sequence>